<accession>A0ABV8PMF8</accession>
<dbReference type="EMBL" id="JBHSCL010000004">
    <property type="protein sequence ID" value="MFC4219781.1"/>
    <property type="molecule type" value="Genomic_DNA"/>
</dbReference>
<protein>
    <recommendedName>
        <fullName evidence="4">DNA primase</fullName>
    </recommendedName>
</protein>
<comment type="caution">
    <text evidence="2">The sequence shown here is derived from an EMBL/GenBank/DDBJ whole genome shotgun (WGS) entry which is preliminary data.</text>
</comment>
<gene>
    <name evidence="2" type="ORF">ACFOWS_06545</name>
</gene>
<evidence type="ECO:0000313" key="2">
    <source>
        <dbReference type="EMBL" id="MFC4219781.1"/>
    </source>
</evidence>
<keyword evidence="3" id="KW-1185">Reference proteome</keyword>
<evidence type="ECO:0000256" key="1">
    <source>
        <dbReference type="SAM" id="MobiDB-lite"/>
    </source>
</evidence>
<organism evidence="2 3">
    <name type="scientific">Flagellimonas marina</name>
    <dbReference type="NCBI Taxonomy" id="1775168"/>
    <lineage>
        <taxon>Bacteria</taxon>
        <taxon>Pseudomonadati</taxon>
        <taxon>Bacteroidota</taxon>
        <taxon>Flavobacteriia</taxon>
        <taxon>Flavobacteriales</taxon>
        <taxon>Flavobacteriaceae</taxon>
        <taxon>Flagellimonas</taxon>
    </lineage>
</organism>
<feature type="region of interest" description="Disordered" evidence="1">
    <location>
        <begin position="78"/>
        <end position="107"/>
    </location>
</feature>
<dbReference type="Proteomes" id="UP001595841">
    <property type="component" value="Unassembled WGS sequence"/>
</dbReference>
<evidence type="ECO:0008006" key="4">
    <source>
        <dbReference type="Google" id="ProtNLM"/>
    </source>
</evidence>
<dbReference type="RefSeq" id="WP_379763141.1">
    <property type="nucleotide sequence ID" value="NZ_JBHSCL010000004.1"/>
</dbReference>
<reference evidence="3" key="1">
    <citation type="journal article" date="2019" name="Int. J. Syst. Evol. Microbiol.">
        <title>The Global Catalogue of Microorganisms (GCM) 10K type strain sequencing project: providing services to taxonomists for standard genome sequencing and annotation.</title>
        <authorList>
            <consortium name="The Broad Institute Genomics Platform"/>
            <consortium name="The Broad Institute Genome Sequencing Center for Infectious Disease"/>
            <person name="Wu L."/>
            <person name="Ma J."/>
        </authorList>
    </citation>
    <scope>NUCLEOTIDE SEQUENCE [LARGE SCALE GENOMIC DNA]</scope>
    <source>
        <strain evidence="3">CGMCC 1.15774</strain>
    </source>
</reference>
<proteinExistence type="predicted"/>
<sequence>MKNRQTLALKRVIVDYKKLDNKVLNLLVEKYPDGYDDDDIVTYRNADNEVVECIEVRTEDTAYLIKVSKRLVMAMEDYDVNDDNDDESDEERSLDTEGLEESSEEED</sequence>
<evidence type="ECO:0000313" key="3">
    <source>
        <dbReference type="Proteomes" id="UP001595841"/>
    </source>
</evidence>
<name>A0ABV8PMF8_9FLAO</name>